<dbReference type="InterPro" id="IPR052728">
    <property type="entry name" value="O2_lipid_transport_reg"/>
</dbReference>
<name>A0A164EIY4_9CRUS</name>
<feature type="domain" description="Acyltransferase 3" evidence="2">
    <location>
        <begin position="9"/>
        <end position="66"/>
    </location>
</feature>
<keyword evidence="4" id="KW-1185">Reference proteome</keyword>
<reference evidence="3 4" key="1">
    <citation type="submission" date="2016-03" db="EMBL/GenBank/DDBJ databases">
        <title>EvidentialGene: Evidence-directed Construction of Genes on Genomes.</title>
        <authorList>
            <person name="Gilbert D.G."/>
            <person name="Choi J.-H."/>
            <person name="Mockaitis K."/>
            <person name="Colbourne J."/>
            <person name="Pfrender M."/>
        </authorList>
    </citation>
    <scope>NUCLEOTIDE SEQUENCE [LARGE SCALE GENOMIC DNA]</scope>
    <source>
        <strain evidence="3 4">Xinb3</strain>
        <tissue evidence="3">Complete organism</tissue>
    </source>
</reference>
<dbReference type="Proteomes" id="UP000076858">
    <property type="component" value="Unassembled WGS sequence"/>
</dbReference>
<evidence type="ECO:0000313" key="3">
    <source>
        <dbReference type="EMBL" id="KZR96828.1"/>
    </source>
</evidence>
<dbReference type="AlphaFoldDB" id="A0A164EIY4"/>
<feature type="non-terminal residue" evidence="3">
    <location>
        <position position="1"/>
    </location>
</feature>
<sequence length="83" mass="9712">PFSWTVNNLFPLDPDYGCMGQTWYLAVDMQLFVISPLIVYPLWRWKKPGLAWLAFIAVLCQASIFFVYARDDLSATLWVTRTY</sequence>
<dbReference type="InterPro" id="IPR002656">
    <property type="entry name" value="Acyl_transf_3_dom"/>
</dbReference>
<feature type="transmembrane region" description="Helical" evidence="1">
    <location>
        <begin position="23"/>
        <end position="43"/>
    </location>
</feature>
<dbReference type="GO" id="GO:0016747">
    <property type="term" value="F:acyltransferase activity, transferring groups other than amino-acyl groups"/>
    <property type="evidence" value="ECO:0007669"/>
    <property type="project" value="InterPro"/>
</dbReference>
<dbReference type="EMBL" id="LRGB01023553">
    <property type="protein sequence ID" value="KZR96828.1"/>
    <property type="molecule type" value="Genomic_DNA"/>
</dbReference>
<keyword evidence="1" id="KW-1133">Transmembrane helix</keyword>
<dbReference type="PANTHER" id="PTHR11161">
    <property type="entry name" value="O-ACYLTRANSFERASE"/>
    <property type="match status" value="1"/>
</dbReference>
<dbReference type="Pfam" id="PF01757">
    <property type="entry name" value="Acyl_transf_3"/>
    <property type="match status" value="1"/>
</dbReference>
<gene>
    <name evidence="3" type="ORF">APZ42_008619</name>
</gene>
<keyword evidence="1" id="KW-0472">Membrane</keyword>
<organism evidence="3 4">
    <name type="scientific">Daphnia magna</name>
    <dbReference type="NCBI Taxonomy" id="35525"/>
    <lineage>
        <taxon>Eukaryota</taxon>
        <taxon>Metazoa</taxon>
        <taxon>Ecdysozoa</taxon>
        <taxon>Arthropoda</taxon>
        <taxon>Crustacea</taxon>
        <taxon>Branchiopoda</taxon>
        <taxon>Diplostraca</taxon>
        <taxon>Cladocera</taxon>
        <taxon>Anomopoda</taxon>
        <taxon>Daphniidae</taxon>
        <taxon>Daphnia</taxon>
    </lineage>
</organism>
<proteinExistence type="predicted"/>
<protein>
    <submittedName>
        <fullName evidence="3">Nose resistant to fluoxetine protein</fullName>
    </submittedName>
</protein>
<keyword evidence="1" id="KW-0812">Transmembrane</keyword>
<evidence type="ECO:0000256" key="1">
    <source>
        <dbReference type="SAM" id="Phobius"/>
    </source>
</evidence>
<dbReference type="PANTHER" id="PTHR11161:SF0">
    <property type="entry name" value="O-ACYLTRANSFERASE LIKE PROTEIN"/>
    <property type="match status" value="1"/>
</dbReference>
<evidence type="ECO:0000259" key="2">
    <source>
        <dbReference type="Pfam" id="PF01757"/>
    </source>
</evidence>
<feature type="transmembrane region" description="Helical" evidence="1">
    <location>
        <begin position="50"/>
        <end position="69"/>
    </location>
</feature>
<evidence type="ECO:0000313" key="4">
    <source>
        <dbReference type="Proteomes" id="UP000076858"/>
    </source>
</evidence>
<feature type="non-terminal residue" evidence="3">
    <location>
        <position position="83"/>
    </location>
</feature>
<accession>A0A164EIY4</accession>
<comment type="caution">
    <text evidence="3">The sequence shown here is derived from an EMBL/GenBank/DDBJ whole genome shotgun (WGS) entry which is preliminary data.</text>
</comment>